<dbReference type="GO" id="GO:0046872">
    <property type="term" value="F:metal ion binding"/>
    <property type="evidence" value="ECO:0007669"/>
    <property type="project" value="UniProtKB-KW"/>
</dbReference>
<comment type="function">
    <text evidence="7">Activation of anaerobic ribonucleoside-triphosphate reductase under anaerobic conditions by generation of an organic free radical, using S-adenosylmethionine and reduced flavodoxin as cosubstrates to produce 5'-deoxy-adenosine.</text>
</comment>
<dbReference type="Gene3D" id="3.20.20.70">
    <property type="entry name" value="Aldolase class I"/>
    <property type="match status" value="1"/>
</dbReference>
<dbReference type="SFLD" id="SFLDG01066">
    <property type="entry name" value="organic_radical-activating_enz"/>
    <property type="match status" value="1"/>
</dbReference>
<evidence type="ECO:0000256" key="6">
    <source>
        <dbReference type="ARBA" id="ARBA00023014"/>
    </source>
</evidence>
<evidence type="ECO:0000256" key="5">
    <source>
        <dbReference type="ARBA" id="ARBA00023004"/>
    </source>
</evidence>
<dbReference type="OrthoDB" id="9782387at2"/>
<evidence type="ECO:0000313" key="8">
    <source>
        <dbReference type="EMBL" id="ALQ39197.1"/>
    </source>
</evidence>
<evidence type="ECO:0000256" key="2">
    <source>
        <dbReference type="ARBA" id="ARBA00022485"/>
    </source>
</evidence>
<evidence type="ECO:0000313" key="9">
    <source>
        <dbReference type="Proteomes" id="UP000063275"/>
    </source>
</evidence>
<comment type="similarity">
    <text evidence="7">Belongs to the organic radical-activating enzymes family.</text>
</comment>
<sequence length="188" mass="21310">MAYLNLASIRMCTESEGPGRRLAIWVQGCKKRCPGCCNPDMQEIKKNIIVDTADLIKLIQDSMSINEIEGLSFIGGEPILQAEGLSEVAIWAHSVGLTVLLFSGYLYDELQVMHNKSVNNLLAHTDLLVDGLFIQEEYDTERDWIGSKNQKVHFLSKAYEPGIEYEKQERQMEVLISEEDILVNGWPY</sequence>
<proteinExistence type="inferred from homology"/>
<dbReference type="InterPro" id="IPR034457">
    <property type="entry name" value="Organic_radical-activating"/>
</dbReference>
<reference evidence="8 9" key="1">
    <citation type="submission" date="2015-11" db="EMBL/GenBank/DDBJ databases">
        <authorList>
            <person name="Zhang Y."/>
            <person name="Guo Z."/>
        </authorList>
    </citation>
    <scope>NUCLEOTIDE SEQUENCE [LARGE SCALE GENOMIC DNA]</scope>
    <source>
        <strain evidence="8 9">ChDC F174</strain>
    </source>
</reference>
<accession>A0A0S2ZJR2</accession>
<gene>
    <name evidence="8" type="ORF">RN87_01100</name>
</gene>
<dbReference type="PANTHER" id="PTHR30352:SF2">
    <property type="entry name" value="ANAEROBIC RIBONUCLEOSIDE-TRIPHOSPHATE REDUCTASE-ACTIVATING PROTEIN"/>
    <property type="match status" value="1"/>
</dbReference>
<dbReference type="SFLD" id="SFLDF00299">
    <property type="entry name" value="anaerobic_ribonucleoside-triph"/>
    <property type="match status" value="1"/>
</dbReference>
<evidence type="ECO:0000256" key="4">
    <source>
        <dbReference type="ARBA" id="ARBA00022723"/>
    </source>
</evidence>
<dbReference type="AlphaFoldDB" id="A0A0S2ZJR2"/>
<keyword evidence="2" id="KW-0004">4Fe-4S</keyword>
<dbReference type="InterPro" id="IPR007197">
    <property type="entry name" value="rSAM"/>
</dbReference>
<dbReference type="InterPro" id="IPR012837">
    <property type="entry name" value="NrdG"/>
</dbReference>
<dbReference type="Proteomes" id="UP000063275">
    <property type="component" value="Chromosome"/>
</dbReference>
<dbReference type="GO" id="GO:0004748">
    <property type="term" value="F:ribonucleoside-diphosphate reductase activity, thioredoxin disulfide as acceptor"/>
    <property type="evidence" value="ECO:0007669"/>
    <property type="project" value="TreeGrafter"/>
</dbReference>
<dbReference type="SUPFAM" id="SSF102114">
    <property type="entry name" value="Radical SAM enzymes"/>
    <property type="match status" value="1"/>
</dbReference>
<dbReference type="Pfam" id="PF13353">
    <property type="entry name" value="Fer4_12"/>
    <property type="match status" value="1"/>
</dbReference>
<organism evidence="8">
    <name type="scientific">Fusobacterium hwasookii ChDC F174</name>
    <dbReference type="NCBI Taxonomy" id="1307442"/>
    <lineage>
        <taxon>Bacteria</taxon>
        <taxon>Fusobacteriati</taxon>
        <taxon>Fusobacteriota</taxon>
        <taxon>Fusobacteriia</taxon>
        <taxon>Fusobacteriales</taxon>
        <taxon>Fusobacteriaceae</taxon>
        <taxon>Fusobacterium</taxon>
    </lineage>
</organism>
<keyword evidence="5" id="KW-0408">Iron</keyword>
<dbReference type="SFLD" id="SFLDS00029">
    <property type="entry name" value="Radical_SAM"/>
    <property type="match status" value="1"/>
</dbReference>
<keyword evidence="3" id="KW-0949">S-adenosyl-L-methionine</keyword>
<name>A0A0S2ZJR2_9FUSO</name>
<dbReference type="EC" id="1.97.1.-" evidence="7"/>
<dbReference type="SFLD" id="SFLDG01063">
    <property type="entry name" value="activating_enzymes__group_1"/>
    <property type="match status" value="1"/>
</dbReference>
<evidence type="ECO:0000256" key="7">
    <source>
        <dbReference type="PIRNR" id="PIRNR000368"/>
    </source>
</evidence>
<dbReference type="InterPro" id="IPR058240">
    <property type="entry name" value="rSAM_sf"/>
</dbReference>
<dbReference type="KEGG" id="fhw:RN87_01100"/>
<dbReference type="GO" id="GO:0051539">
    <property type="term" value="F:4 iron, 4 sulfur cluster binding"/>
    <property type="evidence" value="ECO:0007669"/>
    <property type="project" value="UniProtKB-KW"/>
</dbReference>
<dbReference type="PIRSF" id="PIRSF000368">
    <property type="entry name" value="NrdG"/>
    <property type="match status" value="1"/>
</dbReference>
<keyword evidence="6" id="KW-0411">Iron-sulfur</keyword>
<protein>
    <recommendedName>
        <fullName evidence="7">Anaerobic ribonucleoside-triphosphate reductase-activating protein</fullName>
        <ecNumber evidence="7">1.97.1.-</ecNumber>
    </recommendedName>
</protein>
<dbReference type="EMBL" id="CP013331">
    <property type="protein sequence ID" value="ALQ39197.1"/>
    <property type="molecule type" value="Genomic_DNA"/>
</dbReference>
<dbReference type="InterPro" id="IPR013785">
    <property type="entry name" value="Aldolase_TIM"/>
</dbReference>
<evidence type="ECO:0000256" key="1">
    <source>
        <dbReference type="ARBA" id="ARBA00001966"/>
    </source>
</evidence>
<evidence type="ECO:0000256" key="3">
    <source>
        <dbReference type="ARBA" id="ARBA00022691"/>
    </source>
</evidence>
<keyword evidence="7" id="KW-0560">Oxidoreductase</keyword>
<dbReference type="GO" id="GO:0043365">
    <property type="term" value="F:[formate-C-acetyltransferase]-activating enzyme activity"/>
    <property type="evidence" value="ECO:0007669"/>
    <property type="project" value="InterPro"/>
</dbReference>
<keyword evidence="4" id="KW-0479">Metal-binding</keyword>
<dbReference type="PANTHER" id="PTHR30352">
    <property type="entry name" value="PYRUVATE FORMATE-LYASE-ACTIVATING ENZYME"/>
    <property type="match status" value="1"/>
</dbReference>
<comment type="cofactor">
    <cofactor evidence="1">
        <name>[4Fe-4S] cluster</name>
        <dbReference type="ChEBI" id="CHEBI:49883"/>
    </cofactor>
</comment>
<dbReference type="RefSeq" id="WP_029493617.1">
    <property type="nucleotide sequence ID" value="NZ_ATKF01000094.1"/>
</dbReference>